<feature type="region of interest" description="Disordered" evidence="11">
    <location>
        <begin position="889"/>
        <end position="972"/>
    </location>
</feature>
<dbReference type="SMART" id="SM00437">
    <property type="entry name" value="TOP1Ac"/>
    <property type="match status" value="1"/>
</dbReference>
<dbReference type="Gene3D" id="2.70.20.10">
    <property type="entry name" value="Topoisomerase I, domain 3"/>
    <property type="match status" value="1"/>
</dbReference>
<evidence type="ECO:0000256" key="8">
    <source>
        <dbReference type="ARBA" id="ARBA00023125"/>
    </source>
</evidence>
<dbReference type="NCBIfam" id="TIGR01051">
    <property type="entry name" value="topA_bact"/>
    <property type="match status" value="1"/>
</dbReference>
<feature type="region of interest" description="Interaction with DNA" evidence="10">
    <location>
        <begin position="165"/>
        <end position="170"/>
    </location>
</feature>
<dbReference type="Gene3D" id="1.10.290.10">
    <property type="entry name" value="Topoisomerase I, domain 4"/>
    <property type="match status" value="1"/>
</dbReference>
<feature type="site" description="Interaction with DNA" evidence="10">
    <location>
        <position position="31"/>
    </location>
</feature>
<reference evidence="14 15" key="1">
    <citation type="submission" date="2024-03" db="EMBL/GenBank/DDBJ databases">
        <title>High-quality draft genome sequencing of Tistrella sp. BH-R2-4.</title>
        <authorList>
            <person name="Dong C."/>
        </authorList>
    </citation>
    <scope>NUCLEOTIDE SEQUENCE [LARGE SCALE GENOMIC DNA]</scope>
    <source>
        <strain evidence="14 15">BH-R2-4</strain>
    </source>
</reference>
<dbReference type="Gene3D" id="3.30.65.10">
    <property type="entry name" value="Bacterial Topoisomerase I, domain 1"/>
    <property type="match status" value="1"/>
</dbReference>
<evidence type="ECO:0000256" key="6">
    <source>
        <dbReference type="ARBA" id="ARBA00022842"/>
    </source>
</evidence>
<accession>A0ABU9YJ53</accession>
<dbReference type="Pfam" id="PF01131">
    <property type="entry name" value="Topoisom_bac"/>
    <property type="match status" value="1"/>
</dbReference>
<dbReference type="InterPro" id="IPR023405">
    <property type="entry name" value="Topo_IA_core_domain"/>
</dbReference>
<keyword evidence="6" id="KW-0460">Magnesium</keyword>
<dbReference type="InterPro" id="IPR003602">
    <property type="entry name" value="Topo_IA_DNA-bd_dom"/>
</dbReference>
<dbReference type="Pfam" id="PF01396">
    <property type="entry name" value="Zn_ribbon_Top1"/>
    <property type="match status" value="1"/>
</dbReference>
<feature type="region of interest" description="Disordered" evidence="11">
    <location>
        <begin position="430"/>
        <end position="465"/>
    </location>
</feature>
<dbReference type="Gene3D" id="3.40.50.140">
    <property type="match status" value="1"/>
</dbReference>
<feature type="region of interest" description="Disordered" evidence="11">
    <location>
        <begin position="648"/>
        <end position="667"/>
    </location>
</feature>
<evidence type="ECO:0000256" key="2">
    <source>
        <dbReference type="ARBA" id="ARBA00009446"/>
    </source>
</evidence>
<dbReference type="SUPFAM" id="SSF56712">
    <property type="entry name" value="Prokaryotic type I DNA topoisomerase"/>
    <property type="match status" value="1"/>
</dbReference>
<dbReference type="InterPro" id="IPR013824">
    <property type="entry name" value="Topo_IA_cen_sub1"/>
</dbReference>
<dbReference type="PANTHER" id="PTHR42785">
    <property type="entry name" value="DNA TOPOISOMERASE, TYPE IA, CORE"/>
    <property type="match status" value="1"/>
</dbReference>
<dbReference type="InterPro" id="IPR003601">
    <property type="entry name" value="Topo_IA_2"/>
</dbReference>
<dbReference type="InterPro" id="IPR013498">
    <property type="entry name" value="Topo_IA_Znf"/>
</dbReference>
<dbReference type="InterPro" id="IPR005733">
    <property type="entry name" value="TopoI_bac-type"/>
</dbReference>
<feature type="compositionally biased region" description="Low complexity" evidence="11">
    <location>
        <begin position="895"/>
        <end position="926"/>
    </location>
</feature>
<keyword evidence="3" id="KW-0479">Metal-binding</keyword>
<evidence type="ECO:0000256" key="5">
    <source>
        <dbReference type="ARBA" id="ARBA00022833"/>
    </source>
</evidence>
<comment type="similarity">
    <text evidence="2 10">Belongs to the type IA topoisomerase family.</text>
</comment>
<protein>
    <recommendedName>
        <fullName evidence="10">DNA topoisomerase 1</fullName>
        <ecNumber evidence="10">5.6.2.1</ecNumber>
    </recommendedName>
    <alternativeName>
        <fullName evidence="10">DNA topoisomerase I</fullName>
    </alternativeName>
</protein>
<feature type="domain" description="Toprim" evidence="12">
    <location>
        <begin position="1"/>
        <end position="116"/>
    </location>
</feature>
<dbReference type="RefSeq" id="WP_345937332.1">
    <property type="nucleotide sequence ID" value="NZ_JBBKTW010000004.1"/>
</dbReference>
<dbReference type="Pfam" id="PF01751">
    <property type="entry name" value="Toprim"/>
    <property type="match status" value="1"/>
</dbReference>
<feature type="site" description="Interaction with DNA" evidence="10">
    <location>
        <position position="157"/>
    </location>
</feature>
<dbReference type="InterPro" id="IPR034149">
    <property type="entry name" value="TOPRIM_TopoI"/>
</dbReference>
<dbReference type="HAMAP" id="MF_00952">
    <property type="entry name" value="Topoisom_1_prok"/>
    <property type="match status" value="1"/>
</dbReference>
<dbReference type="InterPro" id="IPR013497">
    <property type="entry name" value="Topo_IA_cen"/>
</dbReference>
<dbReference type="EMBL" id="JBBKTW010000004">
    <property type="protein sequence ID" value="MEN2988837.1"/>
    <property type="molecule type" value="Genomic_DNA"/>
</dbReference>
<evidence type="ECO:0000259" key="12">
    <source>
        <dbReference type="PROSITE" id="PS50880"/>
    </source>
</evidence>
<feature type="domain" description="Topo IA-type catalytic" evidence="13">
    <location>
        <begin position="131"/>
        <end position="566"/>
    </location>
</feature>
<comment type="catalytic activity">
    <reaction evidence="1 10">
        <text>ATP-independent breakage of single-stranded DNA, followed by passage and rejoining.</text>
        <dbReference type="EC" id="5.6.2.1"/>
    </reaction>
</comment>
<feature type="compositionally biased region" description="Basic and acidic residues" evidence="11">
    <location>
        <begin position="438"/>
        <end position="461"/>
    </location>
</feature>
<dbReference type="Proteomes" id="UP001413721">
    <property type="component" value="Unassembled WGS sequence"/>
</dbReference>
<evidence type="ECO:0000259" key="13">
    <source>
        <dbReference type="PROSITE" id="PS52039"/>
    </source>
</evidence>
<evidence type="ECO:0000256" key="11">
    <source>
        <dbReference type="SAM" id="MobiDB-lite"/>
    </source>
</evidence>
<dbReference type="GO" id="GO:0003917">
    <property type="term" value="F:DNA topoisomerase type I (single strand cut, ATP-independent) activity"/>
    <property type="evidence" value="ECO:0007669"/>
    <property type="project" value="UniProtKB-EC"/>
</dbReference>
<evidence type="ECO:0000256" key="3">
    <source>
        <dbReference type="ARBA" id="ARBA00022723"/>
    </source>
</evidence>
<keyword evidence="7 10" id="KW-0799">Topoisomerase</keyword>
<dbReference type="InterPro" id="IPR023406">
    <property type="entry name" value="Topo_IA_AS"/>
</dbReference>
<dbReference type="EC" id="5.6.2.1" evidence="10"/>
<proteinExistence type="inferred from homology"/>
<keyword evidence="15" id="KW-1185">Reference proteome</keyword>
<dbReference type="SMART" id="SM00436">
    <property type="entry name" value="TOP1Bc"/>
    <property type="match status" value="1"/>
</dbReference>
<dbReference type="InterPro" id="IPR013826">
    <property type="entry name" value="Topo_IA_cen_sub3"/>
</dbReference>
<evidence type="ECO:0000256" key="9">
    <source>
        <dbReference type="ARBA" id="ARBA00023235"/>
    </source>
</evidence>
<dbReference type="SUPFAM" id="SSF57783">
    <property type="entry name" value="Zinc beta-ribbon"/>
    <property type="match status" value="1"/>
</dbReference>
<dbReference type="InterPro" id="IPR013825">
    <property type="entry name" value="Topo_IA_cen_sub2"/>
</dbReference>
<evidence type="ECO:0000256" key="10">
    <source>
        <dbReference type="HAMAP-Rule" id="MF_00952"/>
    </source>
</evidence>
<feature type="region of interest" description="Disordered" evidence="11">
    <location>
        <begin position="841"/>
        <end position="871"/>
    </location>
</feature>
<dbReference type="PRINTS" id="PR00417">
    <property type="entry name" value="PRTPISMRASEI"/>
</dbReference>
<keyword evidence="9 10" id="KW-0413">Isomerase</keyword>
<gene>
    <name evidence="10 14" type="primary">topA</name>
    <name evidence="14" type="ORF">WG926_11030</name>
</gene>
<organism evidence="14 15">
    <name type="scientific">Tistrella arctica</name>
    <dbReference type="NCBI Taxonomy" id="3133430"/>
    <lineage>
        <taxon>Bacteria</taxon>
        <taxon>Pseudomonadati</taxon>
        <taxon>Pseudomonadota</taxon>
        <taxon>Alphaproteobacteria</taxon>
        <taxon>Geminicoccales</taxon>
        <taxon>Geminicoccaceae</taxon>
        <taxon>Tistrella</taxon>
    </lineage>
</organism>
<evidence type="ECO:0000313" key="15">
    <source>
        <dbReference type="Proteomes" id="UP001413721"/>
    </source>
</evidence>
<dbReference type="CDD" id="cd00186">
    <property type="entry name" value="TOP1Ac"/>
    <property type="match status" value="1"/>
</dbReference>
<feature type="site" description="Interaction with DNA" evidence="10">
    <location>
        <position position="145"/>
    </location>
</feature>
<dbReference type="InterPro" id="IPR000380">
    <property type="entry name" value="Topo_IA"/>
</dbReference>
<dbReference type="PROSITE" id="PS52039">
    <property type="entry name" value="TOPO_IA_2"/>
    <property type="match status" value="1"/>
</dbReference>
<dbReference type="InterPro" id="IPR028612">
    <property type="entry name" value="Topoisom_1_IA"/>
</dbReference>
<evidence type="ECO:0000313" key="14">
    <source>
        <dbReference type="EMBL" id="MEN2988837.1"/>
    </source>
</evidence>
<sequence>MKVVVVESPAKAKTINKYLGDDFRVLASYGHVSDLPAKDGSVRPDEDFAMTYEVDPKSEQHLKAIVSALKGADQLFLATDPDREGEAISWHVHNALEKRGALKGVPVKRVVFHEITKTAVQKAIANPRDIDMNLVNAQQARRALDYLVGFNLSPVLWRKLPGSRSAGRVQSVALRLICEREAEIEAFRTREYWTIDAEFAAGERRLMARLTALDGEKLDKFALGSETAAMDVVGRIESLSGWRVSDVERKQGRRNPAPPFTTSTLQQEASRKLGFSAKKTMQVAQKLYEGIALGRETVGLITYMRTDSVNLSNEAVAAIRDLVDQVHGTRYLPDRPRSFANKAKNAQEAHEAVRPTDVFRRPKEVRSHLDDDQFRLYELIWKRTVASQMAQALLDQVAIEVVDSTRAAMFRATGSVIAFDGFLTLYQEGRDDEEEDEEKRLPSFERAEPLDRGPIKPDQHFTEPPPRYTEATLVKKLEELGIGRPSTYASIISVLQDRDYVVLDKKRFVPEDRGWLVTAFLVSFFDRYVEYDFTARLESELDRVADGDVDWKSVLRAFWQAFHMAIDGTSDLKIADVLTAVETRLERHVFPDREDGSDPRACPACANGRLSLRLGKFGSFVACSNYPDCKFTRPVGGAAGTGDGASEAGATGLDVGPKHLGDDPATGLPVTLRKGPYGIYVQLGEGGGGEKPKRASLPKGLTAEAVTLDIAVGLLALPRDIGTHPETGEMITAGIGRFGPYLRHNGAYKSLTGDDDVLTIGINRAVALLAEAPKGRGGGIAPLRVLGEHPQGGEIALYKGRYGPYVKHGAVNATLPKATEPEALTLDEAIALVDARAAATGKTRKAPARTAGAKKATAAKKAPAKAAANKADGADTAGTAVAAKVTKTAAKRTTKTGATKTGATKTGATTAGATKAGASKPAAAAKKAAKAMAGDDEVPFDGAVPAKTAATRPKAAPRTGGRKPAAGKTVAG</sequence>
<evidence type="ECO:0000256" key="7">
    <source>
        <dbReference type="ARBA" id="ARBA00023029"/>
    </source>
</evidence>
<keyword evidence="8 10" id="KW-0238">DNA-binding</keyword>
<dbReference type="CDD" id="cd03363">
    <property type="entry name" value="TOPRIM_TopoIA_TopoI"/>
    <property type="match status" value="1"/>
</dbReference>
<keyword evidence="5" id="KW-0862">Zinc</keyword>
<feature type="compositionally biased region" description="Low complexity" evidence="11">
    <location>
        <begin position="848"/>
        <end position="871"/>
    </location>
</feature>
<evidence type="ECO:0000256" key="4">
    <source>
        <dbReference type="ARBA" id="ARBA00022771"/>
    </source>
</evidence>
<comment type="caution">
    <text evidence="10">Lacks conserved residue(s) required for the propagation of feature annotation.</text>
</comment>
<dbReference type="InterPro" id="IPR006171">
    <property type="entry name" value="TOPRIM_dom"/>
</dbReference>
<dbReference type="PANTHER" id="PTHR42785:SF1">
    <property type="entry name" value="DNA TOPOISOMERASE"/>
    <property type="match status" value="1"/>
</dbReference>
<feature type="active site" description="O-(5'-phospho-DNA)-tyrosine intermediate" evidence="10">
    <location>
        <position position="303"/>
    </location>
</feature>
<comment type="function">
    <text evidence="10">Releases the supercoiling and torsional tension of DNA, which is introduced during the DNA replication and transcription, by transiently cleaving and rejoining one strand of the DNA duplex. Introduces a single-strand break via transesterification at a target site in duplex DNA. The scissile phosphodiester is attacked by the catalytic tyrosine of the enzyme, resulting in the formation of a DNA-(5'-phosphotyrosyl)-enzyme intermediate and the expulsion of a 3'-OH DNA strand. The free DNA strand then undergoes passage around the unbroken strand, thus removing DNA supercoils. Finally, in the religation step, the DNA 3'-OH attacks the covalent intermediate to expel the active-site tyrosine and restore the DNA phosphodiester backbone.</text>
</comment>
<feature type="site" description="Interaction with DNA" evidence="10">
    <location>
        <position position="498"/>
    </location>
</feature>
<feature type="compositionally biased region" description="Low complexity" evidence="11">
    <location>
        <begin position="945"/>
        <end position="959"/>
    </location>
</feature>
<dbReference type="PROSITE" id="PS00396">
    <property type="entry name" value="TOPO_IA_1"/>
    <property type="match status" value="1"/>
</dbReference>
<dbReference type="Pfam" id="PF13368">
    <property type="entry name" value="Toprim_C_rpt"/>
    <property type="match status" value="3"/>
</dbReference>
<feature type="site" description="Interaction with DNA" evidence="10">
    <location>
        <position position="305"/>
    </location>
</feature>
<dbReference type="InterPro" id="IPR025589">
    <property type="entry name" value="Toprim_C_rpt"/>
</dbReference>
<name>A0ABU9YJ53_9PROT</name>
<dbReference type="SMART" id="SM00493">
    <property type="entry name" value="TOPRIM"/>
    <property type="match status" value="1"/>
</dbReference>
<keyword evidence="4" id="KW-0863">Zinc-finger</keyword>
<dbReference type="Gene3D" id="1.10.460.10">
    <property type="entry name" value="Topoisomerase I, domain 2"/>
    <property type="match status" value="1"/>
</dbReference>
<comment type="caution">
    <text evidence="14">The sequence shown here is derived from an EMBL/GenBank/DDBJ whole genome shotgun (WGS) entry which is preliminary data.</text>
</comment>
<evidence type="ECO:0000256" key="1">
    <source>
        <dbReference type="ARBA" id="ARBA00000213"/>
    </source>
</evidence>
<comment type="subunit">
    <text evidence="10">Monomer.</text>
</comment>
<feature type="site" description="Interaction with DNA" evidence="10">
    <location>
        <position position="142"/>
    </location>
</feature>
<dbReference type="PROSITE" id="PS50880">
    <property type="entry name" value="TOPRIM"/>
    <property type="match status" value="1"/>
</dbReference>
<feature type="site" description="Interaction with DNA" evidence="10">
    <location>
        <position position="141"/>
    </location>
</feature>